<gene>
    <name evidence="1" type="ORF">C1H46_018510</name>
</gene>
<evidence type="ECO:0000313" key="1">
    <source>
        <dbReference type="EMBL" id="TQD95872.1"/>
    </source>
</evidence>
<protein>
    <submittedName>
        <fullName evidence="1">Uncharacterized protein</fullName>
    </submittedName>
</protein>
<evidence type="ECO:0000313" key="2">
    <source>
        <dbReference type="Proteomes" id="UP000315295"/>
    </source>
</evidence>
<proteinExistence type="predicted"/>
<dbReference type="AlphaFoldDB" id="A0A540MBD9"/>
<accession>A0A540MBD9</accession>
<dbReference type="Proteomes" id="UP000315295">
    <property type="component" value="Unassembled WGS sequence"/>
</dbReference>
<name>A0A540MBD9_MALBA</name>
<reference evidence="1 2" key="1">
    <citation type="journal article" date="2019" name="G3 (Bethesda)">
        <title>Sequencing of a Wild Apple (Malus baccata) Genome Unravels the Differences Between Cultivated and Wild Apple Species Regarding Disease Resistance and Cold Tolerance.</title>
        <authorList>
            <person name="Chen X."/>
        </authorList>
    </citation>
    <scope>NUCLEOTIDE SEQUENCE [LARGE SCALE GENOMIC DNA]</scope>
    <source>
        <strain evidence="2">cv. Shandingzi</strain>
        <tissue evidence="1">Leaves</tissue>
    </source>
</reference>
<keyword evidence="2" id="KW-1185">Reference proteome</keyword>
<organism evidence="1 2">
    <name type="scientific">Malus baccata</name>
    <name type="common">Siberian crab apple</name>
    <name type="synonym">Pyrus baccata</name>
    <dbReference type="NCBI Taxonomy" id="106549"/>
    <lineage>
        <taxon>Eukaryota</taxon>
        <taxon>Viridiplantae</taxon>
        <taxon>Streptophyta</taxon>
        <taxon>Embryophyta</taxon>
        <taxon>Tracheophyta</taxon>
        <taxon>Spermatophyta</taxon>
        <taxon>Magnoliopsida</taxon>
        <taxon>eudicotyledons</taxon>
        <taxon>Gunneridae</taxon>
        <taxon>Pentapetalae</taxon>
        <taxon>rosids</taxon>
        <taxon>fabids</taxon>
        <taxon>Rosales</taxon>
        <taxon>Rosaceae</taxon>
        <taxon>Amygdaloideae</taxon>
        <taxon>Maleae</taxon>
        <taxon>Malus</taxon>
    </lineage>
</organism>
<comment type="caution">
    <text evidence="1">The sequence shown here is derived from an EMBL/GenBank/DDBJ whole genome shotgun (WGS) entry which is preliminary data.</text>
</comment>
<dbReference type="EMBL" id="VIEB01000304">
    <property type="protein sequence ID" value="TQD95872.1"/>
    <property type="molecule type" value="Genomic_DNA"/>
</dbReference>
<sequence>MPVSQEVVRCGSREPIESSTSRTSLWLSKEWDMEKHGRENWAGEKWENDEKRRELAKDAGKISHNLTI</sequence>